<dbReference type="Gene3D" id="3.30.1050.10">
    <property type="entry name" value="SCP2 sterol-binding domain"/>
    <property type="match status" value="1"/>
</dbReference>
<dbReference type="InterPro" id="IPR003033">
    <property type="entry name" value="SCP2_sterol-bd_dom"/>
</dbReference>
<dbReference type="Gene3D" id="3.40.50.720">
    <property type="entry name" value="NAD(P)-binding Rossmann-like Domain"/>
    <property type="match status" value="1"/>
</dbReference>
<evidence type="ECO:0000256" key="8">
    <source>
        <dbReference type="ARBA" id="ARBA00040243"/>
    </source>
</evidence>
<comment type="caution">
    <text evidence="10">The sequence shown here is derived from an EMBL/GenBank/DDBJ whole genome shotgun (WGS) entry which is preliminary data.</text>
</comment>
<keyword evidence="11" id="KW-1185">Reference proteome</keyword>
<dbReference type="InterPro" id="IPR051935">
    <property type="entry name" value="HSDL2"/>
</dbReference>
<dbReference type="InterPro" id="IPR002347">
    <property type="entry name" value="SDR_fam"/>
</dbReference>
<dbReference type="CDD" id="cd09762">
    <property type="entry name" value="HSDL2_SDR_c"/>
    <property type="match status" value="1"/>
</dbReference>
<dbReference type="InterPro" id="IPR036291">
    <property type="entry name" value="NAD(P)-bd_dom_sf"/>
</dbReference>
<evidence type="ECO:0000313" key="11">
    <source>
        <dbReference type="Proteomes" id="UP001176961"/>
    </source>
</evidence>
<organism evidence="10 11">
    <name type="scientific">Cylicocyclus nassatus</name>
    <name type="common">Nematode worm</name>
    <dbReference type="NCBI Taxonomy" id="53992"/>
    <lineage>
        <taxon>Eukaryota</taxon>
        <taxon>Metazoa</taxon>
        <taxon>Ecdysozoa</taxon>
        <taxon>Nematoda</taxon>
        <taxon>Chromadorea</taxon>
        <taxon>Rhabditida</taxon>
        <taxon>Rhabditina</taxon>
        <taxon>Rhabditomorpha</taxon>
        <taxon>Strongyloidea</taxon>
        <taxon>Strongylidae</taxon>
        <taxon>Cylicocyclus</taxon>
    </lineage>
</organism>
<reference evidence="10" key="1">
    <citation type="submission" date="2023-07" db="EMBL/GenBank/DDBJ databases">
        <authorList>
            <consortium name="CYATHOMIX"/>
        </authorList>
    </citation>
    <scope>NUCLEOTIDE SEQUENCE</scope>
    <source>
        <strain evidence="10">N/A</strain>
    </source>
</reference>
<protein>
    <recommendedName>
        <fullName evidence="8">Hydroxysteroid dehydrogenase-like protein 2</fullName>
    </recommendedName>
</protein>
<evidence type="ECO:0000256" key="5">
    <source>
        <dbReference type="ARBA" id="ARBA00023002"/>
    </source>
</evidence>
<evidence type="ECO:0000256" key="3">
    <source>
        <dbReference type="ARBA" id="ARBA00006484"/>
    </source>
</evidence>
<keyword evidence="6" id="KW-0496">Mitochondrion</keyword>
<proteinExistence type="inferred from homology"/>
<dbReference type="GO" id="GO:0005739">
    <property type="term" value="C:mitochondrion"/>
    <property type="evidence" value="ECO:0007669"/>
    <property type="project" value="UniProtKB-SubCell"/>
</dbReference>
<feature type="domain" description="SCP2" evidence="9">
    <location>
        <begin position="319"/>
        <end position="408"/>
    </location>
</feature>
<dbReference type="SUPFAM" id="SSF51735">
    <property type="entry name" value="NAD(P)-binding Rossmann-fold domains"/>
    <property type="match status" value="1"/>
</dbReference>
<name>A0AA36HD18_CYLNA</name>
<dbReference type="PRINTS" id="PR00081">
    <property type="entry name" value="GDHRDH"/>
</dbReference>
<comment type="subcellular location">
    <subcellularLocation>
        <location evidence="1">Mitochondrion</location>
    </subcellularLocation>
    <subcellularLocation>
        <location evidence="2">Peroxisome</location>
    </subcellularLocation>
</comment>
<dbReference type="PANTHER" id="PTHR42808">
    <property type="entry name" value="HYDROXYSTEROID DEHYDROGENASE-LIKE PROTEIN 2"/>
    <property type="match status" value="1"/>
</dbReference>
<dbReference type="Proteomes" id="UP001176961">
    <property type="component" value="Unassembled WGS sequence"/>
</dbReference>
<dbReference type="EMBL" id="CATQJL010000316">
    <property type="protein sequence ID" value="CAJ0608353.1"/>
    <property type="molecule type" value="Genomic_DNA"/>
</dbReference>
<evidence type="ECO:0000256" key="2">
    <source>
        <dbReference type="ARBA" id="ARBA00004275"/>
    </source>
</evidence>
<evidence type="ECO:0000256" key="7">
    <source>
        <dbReference type="ARBA" id="ARBA00023140"/>
    </source>
</evidence>
<dbReference type="Pfam" id="PF00106">
    <property type="entry name" value="adh_short"/>
    <property type="match status" value="1"/>
</dbReference>
<dbReference type="FunFam" id="3.40.50.720:FF:000301">
    <property type="entry name" value="Hydroxysteroid dehydrogenase like 2"/>
    <property type="match status" value="1"/>
</dbReference>
<keyword evidence="5" id="KW-0560">Oxidoreductase</keyword>
<dbReference type="AlphaFoldDB" id="A0AA36HD18"/>
<keyword evidence="7" id="KW-0576">Peroxisome</keyword>
<dbReference type="InterPro" id="IPR036527">
    <property type="entry name" value="SCP2_sterol-bd_dom_sf"/>
</dbReference>
<accession>A0AA36HD18</accession>
<dbReference type="GO" id="GO:0016491">
    <property type="term" value="F:oxidoreductase activity"/>
    <property type="evidence" value="ECO:0007669"/>
    <property type="project" value="UniProtKB-KW"/>
</dbReference>
<evidence type="ECO:0000256" key="4">
    <source>
        <dbReference type="ARBA" id="ARBA00022857"/>
    </source>
</evidence>
<dbReference type="GO" id="GO:0005777">
    <property type="term" value="C:peroxisome"/>
    <property type="evidence" value="ECO:0007669"/>
    <property type="project" value="UniProtKB-SubCell"/>
</dbReference>
<evidence type="ECO:0000256" key="6">
    <source>
        <dbReference type="ARBA" id="ARBA00023128"/>
    </source>
</evidence>
<keyword evidence="4" id="KW-0521">NADP</keyword>
<evidence type="ECO:0000256" key="1">
    <source>
        <dbReference type="ARBA" id="ARBA00004173"/>
    </source>
</evidence>
<comment type="similarity">
    <text evidence="3">Belongs to the short-chain dehydrogenases/reductases (SDR) family.</text>
</comment>
<evidence type="ECO:0000259" key="9">
    <source>
        <dbReference type="Pfam" id="PF02036"/>
    </source>
</evidence>
<dbReference type="Pfam" id="PF02036">
    <property type="entry name" value="SCP2"/>
    <property type="match status" value="1"/>
</dbReference>
<evidence type="ECO:0000313" key="10">
    <source>
        <dbReference type="EMBL" id="CAJ0608353.1"/>
    </source>
</evidence>
<gene>
    <name evidence="10" type="ORF">CYNAS_LOCUS20336</name>
</gene>
<dbReference type="SUPFAM" id="SSF55718">
    <property type="entry name" value="SCP-like"/>
    <property type="match status" value="1"/>
</dbReference>
<sequence>MFNTGKFFGKTVIITGASRGIGKEIALKLAQDGANIVVAAKTTTAHPKLPGTIYTAAEEIEKAGGKALACVVDVRDEKSVSDAVEAAVKKFGGIDILVNNASAISLTNTEDTPMKRYDLMHSINTRGTYLMSKMCLPYLKQGKNPHILNISPPLLMETRWFSNHVAYTMAKYGMSMCVLGMHEEFRPYGIAVNALWPLTAIWTSAMEMLSDGSGASGSRKPSIMADAAYAVLSKNSRNFTGNFTIDEEVLRAEGVVDFKKYAMDPDAPLMADFFIPNIENYPNTFGQTPERRKSINMLKKAAVEEDITNTINIMKKMVSKEIVNKMSAVFEFTLKGEKGRKITLDLKNGEGSVLENGCDEADVKFTLADTDFAPMFTGQLTPTNAFMAKKLQIKGDMMKAMKLEGLLKKLNKSKL</sequence>
<dbReference type="NCBIfam" id="NF006133">
    <property type="entry name" value="PRK08278.1"/>
    <property type="match status" value="1"/>
</dbReference>
<dbReference type="PANTHER" id="PTHR42808:SF3">
    <property type="entry name" value="HYDROXYSTEROID DEHYDROGENASE-LIKE PROTEIN 2"/>
    <property type="match status" value="1"/>
</dbReference>